<name>A0A1B6KY55_9HEMI</name>
<accession>A0A1B6KY55</accession>
<sequence length="381" mass="43584">MDDLGSHDSDCDSGLSTDSLDNYKLKSKSQTQSNGKGLTDKENVTVPFYKGEVLVDGIKRKPKHNIKKPDAKLDLSGQYMRFDATTCYRGSSFLGCIQRTNSARTLIDQRFSRRTEISVPNCYSIKTRGRSVSYLEQFKKKIYGVNKVDSTTYSTVGSEQVENLSCTGSVLESSTLSTSEFEFYEDLMANLNGKSSPVEIVEDVPLDKKPTKSRKVPKSSKEKLVVLPKLDSMLVNDKKEIDRKKSLQKRDEYANQVKLRNQFNINRQKEKDRKNKFQKHNPIKSHLDLEECCSFQEKPIQKQKNSDNNVPFSFNEIGNTEKEKIATSSFRKKVLKTNKTDKKLTKCTKNNNSSQDLSVLQQRHEKEKKMVDSLRNLIIKK</sequence>
<feature type="region of interest" description="Disordered" evidence="1">
    <location>
        <begin position="1"/>
        <end position="41"/>
    </location>
</feature>
<gene>
    <name evidence="2" type="ORF">g.2553</name>
</gene>
<proteinExistence type="predicted"/>
<feature type="compositionally biased region" description="Basic and acidic residues" evidence="1">
    <location>
        <begin position="1"/>
        <end position="10"/>
    </location>
</feature>
<protein>
    <submittedName>
        <fullName evidence="2">Uncharacterized protein</fullName>
    </submittedName>
</protein>
<dbReference type="EMBL" id="GEBQ01023584">
    <property type="protein sequence ID" value="JAT16393.1"/>
    <property type="molecule type" value="Transcribed_RNA"/>
</dbReference>
<evidence type="ECO:0000313" key="2">
    <source>
        <dbReference type="EMBL" id="JAT16393.1"/>
    </source>
</evidence>
<reference evidence="2" key="1">
    <citation type="submission" date="2015-11" db="EMBL/GenBank/DDBJ databases">
        <title>De novo transcriptome assembly of four potential Pierce s Disease insect vectors from Arizona vineyards.</title>
        <authorList>
            <person name="Tassone E.E."/>
        </authorList>
    </citation>
    <scope>NUCLEOTIDE SEQUENCE</scope>
</reference>
<organism evidence="2">
    <name type="scientific">Graphocephala atropunctata</name>
    <dbReference type="NCBI Taxonomy" id="36148"/>
    <lineage>
        <taxon>Eukaryota</taxon>
        <taxon>Metazoa</taxon>
        <taxon>Ecdysozoa</taxon>
        <taxon>Arthropoda</taxon>
        <taxon>Hexapoda</taxon>
        <taxon>Insecta</taxon>
        <taxon>Pterygota</taxon>
        <taxon>Neoptera</taxon>
        <taxon>Paraneoptera</taxon>
        <taxon>Hemiptera</taxon>
        <taxon>Auchenorrhyncha</taxon>
        <taxon>Membracoidea</taxon>
        <taxon>Cicadellidae</taxon>
        <taxon>Cicadellinae</taxon>
        <taxon>Cicadellini</taxon>
        <taxon>Graphocephala</taxon>
    </lineage>
</organism>
<dbReference type="AlphaFoldDB" id="A0A1B6KY55"/>
<evidence type="ECO:0000256" key="1">
    <source>
        <dbReference type="SAM" id="MobiDB-lite"/>
    </source>
</evidence>